<gene>
    <name evidence="2" type="ORF">DFH08DRAFT_1087364</name>
</gene>
<feature type="region of interest" description="Disordered" evidence="1">
    <location>
        <begin position="1"/>
        <end position="63"/>
    </location>
</feature>
<reference evidence="2" key="1">
    <citation type="submission" date="2023-03" db="EMBL/GenBank/DDBJ databases">
        <title>Massive genome expansion in bonnet fungi (Mycena s.s.) driven by repeated elements and novel gene families across ecological guilds.</title>
        <authorList>
            <consortium name="Lawrence Berkeley National Laboratory"/>
            <person name="Harder C.B."/>
            <person name="Miyauchi S."/>
            <person name="Viragh M."/>
            <person name="Kuo A."/>
            <person name="Thoen E."/>
            <person name="Andreopoulos B."/>
            <person name="Lu D."/>
            <person name="Skrede I."/>
            <person name="Drula E."/>
            <person name="Henrissat B."/>
            <person name="Morin E."/>
            <person name="Kohler A."/>
            <person name="Barry K."/>
            <person name="LaButti K."/>
            <person name="Morin E."/>
            <person name="Salamov A."/>
            <person name="Lipzen A."/>
            <person name="Mereny Z."/>
            <person name="Hegedus B."/>
            <person name="Baldrian P."/>
            <person name="Stursova M."/>
            <person name="Weitz H."/>
            <person name="Taylor A."/>
            <person name="Grigoriev I.V."/>
            <person name="Nagy L.G."/>
            <person name="Martin F."/>
            <person name="Kauserud H."/>
        </authorList>
    </citation>
    <scope>NUCLEOTIDE SEQUENCE</scope>
    <source>
        <strain evidence="2">CBHHK002</strain>
    </source>
</reference>
<dbReference type="AlphaFoldDB" id="A0AAD6Z9N7"/>
<name>A0AAD6Z9N7_9AGAR</name>
<proteinExistence type="predicted"/>
<sequence>MGNFDHLWDEPESKSHMPAVREHSDSRRGGVEITQAPKGSVSEGEPHSQRPSQELDEAGGRGGAGGIGRGLKFSMPLISLDGARKAAFPEMPTTEFCDTYQLGTEIQKLLDAQEFDTADVLLYANEFDLIEAGFKIGHIAELKWALKKIALEAFGTIEAPKTEGENKPELFGGFGGAAGLGGKKHGVAGLGEEPHLSEEYVSSFSVLGGGVGGPGAGLVKGSKEYESYQAIINTRTMNQSNLALLEGGIGGPGGYGAQAGGVGGLGQASQMGIEHVGKFGKIIGGFGGAGGGADRMGGEGGDGGIGQGNRFPKFILPINETTRRRLPTTALKDSKIKTGHREVLQNQGFQTLGGLFEVSVIDLLEHSNFTLAGDIPQLERVLNRFMAQNAKD</sequence>
<accession>A0AAD6Z9N7</accession>
<evidence type="ECO:0000313" key="2">
    <source>
        <dbReference type="EMBL" id="KAJ7314203.1"/>
    </source>
</evidence>
<organism evidence="2 3">
    <name type="scientific">Mycena albidolilacea</name>
    <dbReference type="NCBI Taxonomy" id="1033008"/>
    <lineage>
        <taxon>Eukaryota</taxon>
        <taxon>Fungi</taxon>
        <taxon>Dikarya</taxon>
        <taxon>Basidiomycota</taxon>
        <taxon>Agaricomycotina</taxon>
        <taxon>Agaricomycetes</taxon>
        <taxon>Agaricomycetidae</taxon>
        <taxon>Agaricales</taxon>
        <taxon>Marasmiineae</taxon>
        <taxon>Mycenaceae</taxon>
        <taxon>Mycena</taxon>
    </lineage>
</organism>
<dbReference type="EMBL" id="JARIHO010000068">
    <property type="protein sequence ID" value="KAJ7314203.1"/>
    <property type="molecule type" value="Genomic_DNA"/>
</dbReference>
<evidence type="ECO:0000313" key="3">
    <source>
        <dbReference type="Proteomes" id="UP001218218"/>
    </source>
</evidence>
<keyword evidence="3" id="KW-1185">Reference proteome</keyword>
<dbReference type="Proteomes" id="UP001218218">
    <property type="component" value="Unassembled WGS sequence"/>
</dbReference>
<evidence type="ECO:0000256" key="1">
    <source>
        <dbReference type="SAM" id="MobiDB-lite"/>
    </source>
</evidence>
<comment type="caution">
    <text evidence="2">The sequence shown here is derived from an EMBL/GenBank/DDBJ whole genome shotgun (WGS) entry which is preliminary data.</text>
</comment>
<protein>
    <submittedName>
        <fullName evidence="2">Uncharacterized protein</fullName>
    </submittedName>
</protein>
<feature type="compositionally biased region" description="Basic and acidic residues" evidence="1">
    <location>
        <begin position="1"/>
        <end position="30"/>
    </location>
</feature>